<protein>
    <submittedName>
        <fullName evidence="7">Putative RTA1 domain protein</fullName>
    </submittedName>
</protein>
<feature type="transmembrane region" description="Helical" evidence="6">
    <location>
        <begin position="160"/>
        <end position="181"/>
    </location>
</feature>
<evidence type="ECO:0000313" key="7">
    <source>
        <dbReference type="EMBL" id="KZT53803.1"/>
    </source>
</evidence>
<keyword evidence="3 6" id="KW-1133">Transmembrane helix</keyword>
<feature type="transmembrane region" description="Helical" evidence="6">
    <location>
        <begin position="244"/>
        <end position="264"/>
    </location>
</feature>
<dbReference type="PANTHER" id="PTHR31465">
    <property type="entry name" value="PROTEIN RTA1-RELATED"/>
    <property type="match status" value="1"/>
</dbReference>
<evidence type="ECO:0000256" key="4">
    <source>
        <dbReference type="ARBA" id="ARBA00023136"/>
    </source>
</evidence>
<name>A0A165DZJ8_9BASI</name>
<dbReference type="AlphaFoldDB" id="A0A165DZJ8"/>
<dbReference type="PANTHER" id="PTHR31465:SF13">
    <property type="entry name" value="RTA1 DOMAIN PROTEIN-RELATED"/>
    <property type="match status" value="1"/>
</dbReference>
<comment type="subcellular location">
    <subcellularLocation>
        <location evidence="1">Membrane</location>
        <topology evidence="1">Multi-pass membrane protein</topology>
    </subcellularLocation>
</comment>
<feature type="region of interest" description="Disordered" evidence="5">
    <location>
        <begin position="333"/>
        <end position="370"/>
    </location>
</feature>
<dbReference type="GO" id="GO:0016020">
    <property type="term" value="C:membrane"/>
    <property type="evidence" value="ECO:0007669"/>
    <property type="project" value="UniProtKB-SubCell"/>
</dbReference>
<proteinExistence type="predicted"/>
<dbReference type="STRING" id="1353952.A0A165DZJ8"/>
<accession>A0A165DZJ8</accession>
<keyword evidence="8" id="KW-1185">Reference proteome</keyword>
<dbReference type="OrthoDB" id="3358017at2759"/>
<gene>
    <name evidence="7" type="ORF">CALCODRAFT_500658</name>
</gene>
<keyword evidence="4 6" id="KW-0472">Membrane</keyword>
<feature type="transmembrane region" description="Helical" evidence="6">
    <location>
        <begin position="202"/>
        <end position="220"/>
    </location>
</feature>
<dbReference type="Pfam" id="PF04479">
    <property type="entry name" value="RTA1"/>
    <property type="match status" value="1"/>
</dbReference>
<sequence length="370" mass="41972">MSTNTTLPAGYAEDSWWYYAPNKVLPMIYGVLFLVSGSWHLYQNIKFKTWGATALFPIAALVFATGFIIREIGAFHYTDLPYYMASTIALLTAPPLYEAANCFILGRLLFYVPYEMPLQPWRLMGMFGTLEVVTEAININGAAKATAAYGDPGDQVAGRILLDVSLTIQIVTMICFILFALRFEYNCRSAGVFPDKLRRSLRVLYLSCTLIACRTIYRAVEWFEIRHIDPSDPSSFPTVMKQEAYFWVFEATAMLLNTFLLNVFHPTRLLPRSIRIFIAPDGVTEMEGKGMLKKDSRPTWLKWCDPFDLRSIFAPRDLRINLWEEQEVVNRQGGDDRVGNELGEIPWGSSGSSRKDDHDPAGYNNLTDAV</sequence>
<evidence type="ECO:0000256" key="6">
    <source>
        <dbReference type="SAM" id="Phobius"/>
    </source>
</evidence>
<dbReference type="InParanoid" id="A0A165DZJ8"/>
<feature type="transmembrane region" description="Helical" evidence="6">
    <location>
        <begin position="24"/>
        <end position="42"/>
    </location>
</feature>
<evidence type="ECO:0000256" key="5">
    <source>
        <dbReference type="SAM" id="MobiDB-lite"/>
    </source>
</evidence>
<dbReference type="InterPro" id="IPR007568">
    <property type="entry name" value="RTA1"/>
</dbReference>
<dbReference type="Proteomes" id="UP000076842">
    <property type="component" value="Unassembled WGS sequence"/>
</dbReference>
<dbReference type="EMBL" id="KV424028">
    <property type="protein sequence ID" value="KZT53803.1"/>
    <property type="molecule type" value="Genomic_DNA"/>
</dbReference>
<evidence type="ECO:0000313" key="8">
    <source>
        <dbReference type="Proteomes" id="UP000076842"/>
    </source>
</evidence>
<organism evidence="7 8">
    <name type="scientific">Calocera cornea HHB12733</name>
    <dbReference type="NCBI Taxonomy" id="1353952"/>
    <lineage>
        <taxon>Eukaryota</taxon>
        <taxon>Fungi</taxon>
        <taxon>Dikarya</taxon>
        <taxon>Basidiomycota</taxon>
        <taxon>Agaricomycotina</taxon>
        <taxon>Dacrymycetes</taxon>
        <taxon>Dacrymycetales</taxon>
        <taxon>Dacrymycetaceae</taxon>
        <taxon>Calocera</taxon>
    </lineage>
</organism>
<evidence type="ECO:0000256" key="3">
    <source>
        <dbReference type="ARBA" id="ARBA00022989"/>
    </source>
</evidence>
<evidence type="ECO:0000256" key="2">
    <source>
        <dbReference type="ARBA" id="ARBA00022692"/>
    </source>
</evidence>
<feature type="transmembrane region" description="Helical" evidence="6">
    <location>
        <begin position="49"/>
        <end position="69"/>
    </location>
</feature>
<keyword evidence="2 6" id="KW-0812">Transmembrane</keyword>
<reference evidence="7 8" key="1">
    <citation type="journal article" date="2016" name="Mol. Biol. Evol.">
        <title>Comparative Genomics of Early-Diverging Mushroom-Forming Fungi Provides Insights into the Origins of Lignocellulose Decay Capabilities.</title>
        <authorList>
            <person name="Nagy L.G."/>
            <person name="Riley R."/>
            <person name="Tritt A."/>
            <person name="Adam C."/>
            <person name="Daum C."/>
            <person name="Floudas D."/>
            <person name="Sun H."/>
            <person name="Yadav J.S."/>
            <person name="Pangilinan J."/>
            <person name="Larsson K.H."/>
            <person name="Matsuura K."/>
            <person name="Barry K."/>
            <person name="Labutti K."/>
            <person name="Kuo R."/>
            <person name="Ohm R.A."/>
            <person name="Bhattacharya S.S."/>
            <person name="Shirouzu T."/>
            <person name="Yoshinaga Y."/>
            <person name="Martin F.M."/>
            <person name="Grigoriev I.V."/>
            <person name="Hibbett D.S."/>
        </authorList>
    </citation>
    <scope>NUCLEOTIDE SEQUENCE [LARGE SCALE GENOMIC DNA]</scope>
    <source>
        <strain evidence="7 8">HHB12733</strain>
    </source>
</reference>
<evidence type="ECO:0000256" key="1">
    <source>
        <dbReference type="ARBA" id="ARBA00004141"/>
    </source>
</evidence>